<gene>
    <name evidence="2" type="ORF">CYPRO_2195</name>
</gene>
<accession>A0A345ULU1</accession>
<evidence type="ECO:0000313" key="3">
    <source>
        <dbReference type="Proteomes" id="UP000254808"/>
    </source>
</evidence>
<sequence>MKEDKFLTIFGTWIKASDVEDPDELVDPTGYWDYVTAPNVEGDGLDNEDEEGEGEDDWDADGDFDFLGF</sequence>
<evidence type="ECO:0000256" key="1">
    <source>
        <dbReference type="SAM" id="MobiDB-lite"/>
    </source>
</evidence>
<organism evidence="2 3">
    <name type="scientific">Cyclonatronum proteinivorum</name>
    <dbReference type="NCBI Taxonomy" id="1457365"/>
    <lineage>
        <taxon>Bacteria</taxon>
        <taxon>Pseudomonadati</taxon>
        <taxon>Balneolota</taxon>
        <taxon>Balneolia</taxon>
        <taxon>Balneolales</taxon>
        <taxon>Cyclonatronaceae</taxon>
        <taxon>Cyclonatronum</taxon>
    </lineage>
</organism>
<feature type="region of interest" description="Disordered" evidence="1">
    <location>
        <begin position="40"/>
        <end position="61"/>
    </location>
</feature>
<dbReference type="EMBL" id="CP027806">
    <property type="protein sequence ID" value="AXJ01443.1"/>
    <property type="molecule type" value="Genomic_DNA"/>
</dbReference>
<proteinExistence type="predicted"/>
<dbReference type="AlphaFoldDB" id="A0A345ULU1"/>
<dbReference type="KEGG" id="cprv:CYPRO_2195"/>
<reference evidence="2 3" key="1">
    <citation type="submission" date="2018-03" db="EMBL/GenBank/DDBJ databases">
        <title>Phenotypic and genomic properties of Cyclonatronum proteinivorum gen. nov., sp. nov., a haloalkaliphilic bacteroidete from soda lakes possessing Na+-translocating rhodopsin.</title>
        <authorList>
            <person name="Toshchakov S.V."/>
            <person name="Korzhenkov A."/>
            <person name="Samarov N.I."/>
            <person name="Kublanov I.V."/>
            <person name="Muntyan M.S."/>
            <person name="Sorokin D.Y."/>
        </authorList>
    </citation>
    <scope>NUCLEOTIDE SEQUENCE [LARGE SCALE GENOMIC DNA]</scope>
    <source>
        <strain evidence="2 3">Omega</strain>
    </source>
</reference>
<protein>
    <submittedName>
        <fullName evidence="2">Uncharacterized protein</fullName>
    </submittedName>
</protein>
<evidence type="ECO:0000313" key="2">
    <source>
        <dbReference type="EMBL" id="AXJ01443.1"/>
    </source>
</evidence>
<feature type="compositionally biased region" description="Acidic residues" evidence="1">
    <location>
        <begin position="43"/>
        <end position="61"/>
    </location>
</feature>
<dbReference type="Proteomes" id="UP000254808">
    <property type="component" value="Chromosome"/>
</dbReference>
<name>A0A345ULU1_9BACT</name>
<dbReference type="RefSeq" id="WP_114984630.1">
    <property type="nucleotide sequence ID" value="NZ_CP027806.1"/>
</dbReference>
<keyword evidence="3" id="KW-1185">Reference proteome</keyword>